<proteinExistence type="predicted"/>
<comment type="subcellular location">
    <subcellularLocation>
        <location evidence="1">Membrane</location>
        <topology evidence="1">Multi-pass membrane protein</topology>
    </subcellularLocation>
</comment>
<comment type="caution">
    <text evidence="7">The sequence shown here is derived from an EMBL/GenBank/DDBJ whole genome shotgun (WGS) entry which is preliminary data.</text>
</comment>
<keyword evidence="4 5" id="KW-0472">Membrane</keyword>
<keyword evidence="3 5" id="KW-1133">Transmembrane helix</keyword>
<dbReference type="GO" id="GO:0016020">
    <property type="term" value="C:membrane"/>
    <property type="evidence" value="ECO:0007669"/>
    <property type="project" value="UniProtKB-SubCell"/>
</dbReference>
<feature type="transmembrane region" description="Helical" evidence="5">
    <location>
        <begin position="78"/>
        <end position="98"/>
    </location>
</feature>
<dbReference type="Proteomes" id="UP001054945">
    <property type="component" value="Unassembled WGS sequence"/>
</dbReference>
<evidence type="ECO:0000256" key="1">
    <source>
        <dbReference type="ARBA" id="ARBA00004141"/>
    </source>
</evidence>
<feature type="transmembrane region" description="Helical" evidence="5">
    <location>
        <begin position="234"/>
        <end position="255"/>
    </location>
</feature>
<organism evidence="7 8">
    <name type="scientific">Caerostris extrusa</name>
    <name type="common">Bark spider</name>
    <name type="synonym">Caerostris bankana</name>
    <dbReference type="NCBI Taxonomy" id="172846"/>
    <lineage>
        <taxon>Eukaryota</taxon>
        <taxon>Metazoa</taxon>
        <taxon>Ecdysozoa</taxon>
        <taxon>Arthropoda</taxon>
        <taxon>Chelicerata</taxon>
        <taxon>Arachnida</taxon>
        <taxon>Araneae</taxon>
        <taxon>Araneomorphae</taxon>
        <taxon>Entelegynae</taxon>
        <taxon>Araneoidea</taxon>
        <taxon>Araneidae</taxon>
        <taxon>Caerostris</taxon>
    </lineage>
</organism>
<accession>A0AAV4TU48</accession>
<evidence type="ECO:0000313" key="8">
    <source>
        <dbReference type="Proteomes" id="UP001054945"/>
    </source>
</evidence>
<evidence type="ECO:0000256" key="6">
    <source>
        <dbReference type="SAM" id="SignalP"/>
    </source>
</evidence>
<protein>
    <submittedName>
        <fullName evidence="7">Organic solute transporter subunit alpha</fullName>
    </submittedName>
</protein>
<feature type="chain" id="PRO_5043349253" evidence="6">
    <location>
        <begin position="33"/>
        <end position="372"/>
    </location>
</feature>
<dbReference type="SMART" id="SM01417">
    <property type="entry name" value="Solute_trans_a"/>
    <property type="match status" value="1"/>
</dbReference>
<dbReference type="AlphaFoldDB" id="A0AAV4TU48"/>
<feature type="signal peptide" evidence="6">
    <location>
        <begin position="1"/>
        <end position="32"/>
    </location>
</feature>
<evidence type="ECO:0000256" key="2">
    <source>
        <dbReference type="ARBA" id="ARBA00022692"/>
    </source>
</evidence>
<dbReference type="EMBL" id="BPLR01011609">
    <property type="protein sequence ID" value="GIY47688.1"/>
    <property type="molecule type" value="Genomic_DNA"/>
</dbReference>
<name>A0AAV4TU48_CAEEX</name>
<evidence type="ECO:0000313" key="7">
    <source>
        <dbReference type="EMBL" id="GIY47688.1"/>
    </source>
</evidence>
<keyword evidence="8" id="KW-1185">Reference proteome</keyword>
<reference evidence="7 8" key="1">
    <citation type="submission" date="2021-06" db="EMBL/GenBank/DDBJ databases">
        <title>Caerostris extrusa draft genome.</title>
        <authorList>
            <person name="Kono N."/>
            <person name="Arakawa K."/>
        </authorList>
    </citation>
    <scope>NUCLEOTIDE SEQUENCE [LARGE SCALE GENOMIC DNA]</scope>
</reference>
<keyword evidence="2 5" id="KW-0812">Transmembrane</keyword>
<evidence type="ECO:0000256" key="3">
    <source>
        <dbReference type="ARBA" id="ARBA00022989"/>
    </source>
</evidence>
<evidence type="ECO:0000256" key="4">
    <source>
        <dbReference type="ARBA" id="ARBA00023136"/>
    </source>
</evidence>
<keyword evidence="6" id="KW-0732">Signal</keyword>
<feature type="transmembrane region" description="Helical" evidence="5">
    <location>
        <begin position="110"/>
        <end position="136"/>
    </location>
</feature>
<gene>
    <name evidence="7" type="primary">X975_09593</name>
    <name evidence="7" type="ORF">CEXT_588931</name>
</gene>
<evidence type="ECO:0000256" key="5">
    <source>
        <dbReference type="SAM" id="Phobius"/>
    </source>
</evidence>
<feature type="transmembrane region" description="Helical" evidence="5">
    <location>
        <begin position="200"/>
        <end position="222"/>
    </location>
</feature>
<dbReference type="Pfam" id="PF03619">
    <property type="entry name" value="Solute_trans_a"/>
    <property type="match status" value="1"/>
</dbReference>
<sequence length="372" mass="42225">MPSTNGIRRSGSNSDIFLYLALVVVIAENASSHLYVEPNDGKWVDFKQWVLKMMNCSYLLETEYIPTMEEAIAAFRELSIGLVILGGIVTTGIYCIYIEELVYLYRNWPVKFFLLKLGCLSIFPIVGSCFFLNLLIPRATEYTTNTVVLCLPAPLVLFFWVVIGYASKERHLLERLEDKLIPLRGPPCCWQRFKVVKVCIYQFFLTPVILFIIATVCSKYGVFKELKFVPDNAAPYLVGLNFASFFIGVYGLVIFMKTTSKLLSGFHIHGKFLSLQLQFILVRFHFFTFDTLGRLGFFPCHPPVSSLMTALYKCGPFRKTPKESIACSSYKKCLAFGRRLHIVCGGQILFLHAPPPHFVSVVDTNHPINQNA</sequence>
<feature type="transmembrane region" description="Helical" evidence="5">
    <location>
        <begin position="142"/>
        <end position="166"/>
    </location>
</feature>
<dbReference type="PANTHER" id="PTHR23423">
    <property type="entry name" value="ORGANIC SOLUTE TRANSPORTER-RELATED"/>
    <property type="match status" value="1"/>
</dbReference>
<dbReference type="InterPro" id="IPR005178">
    <property type="entry name" value="Ostalpha/TMEM184C"/>
</dbReference>